<proteinExistence type="predicted"/>
<protein>
    <recommendedName>
        <fullName evidence="4">DUF5641 domain-containing protein</fullName>
    </recommendedName>
</protein>
<evidence type="ECO:0000313" key="2">
    <source>
        <dbReference type="EMBL" id="KAK8381424.1"/>
    </source>
</evidence>
<reference evidence="2 3" key="1">
    <citation type="submission" date="2023-03" db="EMBL/GenBank/DDBJ databases">
        <title>High-quality genome of Scylla paramamosain provides insights in environmental adaptation.</title>
        <authorList>
            <person name="Zhang L."/>
        </authorList>
    </citation>
    <scope>NUCLEOTIDE SEQUENCE [LARGE SCALE GENOMIC DNA]</scope>
    <source>
        <strain evidence="2">LZ_2023a</strain>
        <tissue evidence="2">Muscle</tissue>
    </source>
</reference>
<gene>
    <name evidence="2" type="ORF">O3P69_018480</name>
</gene>
<dbReference type="Proteomes" id="UP001487740">
    <property type="component" value="Unassembled WGS sequence"/>
</dbReference>
<name>A0AAW0T170_SCYPA</name>
<accession>A0AAW0T170</accession>
<dbReference type="EMBL" id="JARAKH010000040">
    <property type="protein sequence ID" value="KAK8381424.1"/>
    <property type="molecule type" value="Genomic_DNA"/>
</dbReference>
<keyword evidence="3" id="KW-1185">Reference proteome</keyword>
<dbReference type="AlphaFoldDB" id="A0AAW0T170"/>
<feature type="compositionally biased region" description="Pro residues" evidence="1">
    <location>
        <begin position="156"/>
        <end position="169"/>
    </location>
</feature>
<feature type="region of interest" description="Disordered" evidence="1">
    <location>
        <begin position="141"/>
        <end position="191"/>
    </location>
</feature>
<evidence type="ECO:0000256" key="1">
    <source>
        <dbReference type="SAM" id="MobiDB-lite"/>
    </source>
</evidence>
<organism evidence="2 3">
    <name type="scientific">Scylla paramamosain</name>
    <name type="common">Mud crab</name>
    <dbReference type="NCBI Taxonomy" id="85552"/>
    <lineage>
        <taxon>Eukaryota</taxon>
        <taxon>Metazoa</taxon>
        <taxon>Ecdysozoa</taxon>
        <taxon>Arthropoda</taxon>
        <taxon>Crustacea</taxon>
        <taxon>Multicrustacea</taxon>
        <taxon>Malacostraca</taxon>
        <taxon>Eumalacostraca</taxon>
        <taxon>Eucarida</taxon>
        <taxon>Decapoda</taxon>
        <taxon>Pleocyemata</taxon>
        <taxon>Brachyura</taxon>
        <taxon>Eubrachyura</taxon>
        <taxon>Portunoidea</taxon>
        <taxon>Portunidae</taxon>
        <taxon>Portuninae</taxon>
        <taxon>Scylla</taxon>
    </lineage>
</organism>
<evidence type="ECO:0000313" key="3">
    <source>
        <dbReference type="Proteomes" id="UP001487740"/>
    </source>
</evidence>
<comment type="caution">
    <text evidence="2">The sequence shown here is derived from an EMBL/GenBank/DDBJ whole genome shotgun (WGS) entry which is preliminary data.</text>
</comment>
<sequence length="191" mass="21100">MKAAPGALEEEQDEELSAAMAIATVAALELQDSLTLDEDVVLQASRNDPMYQLLLARVLAGRCGSGNVRWRTTTTVVADRNVTSSRVPLAPGDRVLVQDHQHGRRWNRAGIVIEARDHRQYLVRLDGSGRISLRTRQHLRLAPEVPQASDTEDLAPPTPLPPLSPPSPAPQMDGEGRRARRPPRWLKGYVQ</sequence>
<evidence type="ECO:0008006" key="4">
    <source>
        <dbReference type="Google" id="ProtNLM"/>
    </source>
</evidence>